<evidence type="ECO:0000313" key="5">
    <source>
        <dbReference type="Proteomes" id="UP000249264"/>
    </source>
</evidence>
<dbReference type="EMBL" id="LS483460">
    <property type="protein sequence ID" value="SQI00339.1"/>
    <property type="molecule type" value="Genomic_DNA"/>
</dbReference>
<keyword evidence="2" id="KW-0732">Signal</keyword>
<feature type="region of interest" description="Disordered" evidence="1">
    <location>
        <begin position="51"/>
        <end position="79"/>
    </location>
</feature>
<dbReference type="Proteomes" id="UP000249264">
    <property type="component" value="Chromosome 1"/>
</dbReference>
<dbReference type="Pfam" id="PF03413">
    <property type="entry name" value="PepSY"/>
    <property type="match status" value="1"/>
</dbReference>
<protein>
    <submittedName>
        <fullName evidence="4">Peptidase propeptide and YPEB domain</fullName>
    </submittedName>
</protein>
<evidence type="ECO:0000256" key="1">
    <source>
        <dbReference type="SAM" id="MobiDB-lite"/>
    </source>
</evidence>
<feature type="domain" description="PepSY" evidence="3">
    <location>
        <begin position="74"/>
        <end position="138"/>
    </location>
</feature>
<dbReference type="Gene3D" id="3.10.450.40">
    <property type="match status" value="1"/>
</dbReference>
<evidence type="ECO:0000256" key="2">
    <source>
        <dbReference type="SAM" id="SignalP"/>
    </source>
</evidence>
<feature type="chain" id="PRO_5039214583" evidence="2">
    <location>
        <begin position="19"/>
        <end position="140"/>
    </location>
</feature>
<dbReference type="AlphaFoldDB" id="A0A2X4REK0"/>
<organism evidence="4 5">
    <name type="scientific">Corynebacterium minutissimum</name>
    <dbReference type="NCBI Taxonomy" id="38301"/>
    <lineage>
        <taxon>Bacteria</taxon>
        <taxon>Bacillati</taxon>
        <taxon>Actinomycetota</taxon>
        <taxon>Actinomycetes</taxon>
        <taxon>Mycobacteriales</taxon>
        <taxon>Corynebacteriaceae</taxon>
        <taxon>Corynebacterium</taxon>
    </lineage>
</organism>
<sequence>MTLLSRVIATSIALSASAALVACSSDKEADPAPATTPPPMETVTETLATTVVEQDDDDRDDKTDDQQAESADSLTGDDALAAAYAHAGMDASTVTDKEVELDDGDNGKGPHWEIEFTSNGQEYEYDVDAATGAVLEHEVD</sequence>
<dbReference type="GeneID" id="70783539"/>
<feature type="signal peptide" evidence="2">
    <location>
        <begin position="1"/>
        <end position="18"/>
    </location>
</feature>
<name>A0A2X4REK0_9CORY</name>
<accession>A0A2X4REK0</accession>
<reference evidence="4 5" key="1">
    <citation type="submission" date="2018-06" db="EMBL/GenBank/DDBJ databases">
        <authorList>
            <consortium name="Pathogen Informatics"/>
            <person name="Doyle S."/>
        </authorList>
    </citation>
    <scope>NUCLEOTIDE SEQUENCE [LARGE SCALE GENOMIC DNA]</scope>
    <source>
        <strain evidence="4 5">NCTC10288</strain>
    </source>
</reference>
<evidence type="ECO:0000313" key="4">
    <source>
        <dbReference type="EMBL" id="SQI00339.1"/>
    </source>
</evidence>
<proteinExistence type="predicted"/>
<feature type="region of interest" description="Disordered" evidence="1">
    <location>
        <begin position="91"/>
        <end position="111"/>
    </location>
</feature>
<dbReference type="PROSITE" id="PS51257">
    <property type="entry name" value="PROKAR_LIPOPROTEIN"/>
    <property type="match status" value="1"/>
</dbReference>
<dbReference type="InterPro" id="IPR025711">
    <property type="entry name" value="PepSY"/>
</dbReference>
<dbReference type="RefSeq" id="WP_231913691.1">
    <property type="nucleotide sequence ID" value="NZ_CP065689.1"/>
</dbReference>
<gene>
    <name evidence="4" type="ORF">NCTC10288_01650</name>
</gene>
<dbReference type="STRING" id="38301.NX84_05425"/>
<dbReference type="KEGG" id="cmin:NCTC10288_01650"/>
<evidence type="ECO:0000259" key="3">
    <source>
        <dbReference type="Pfam" id="PF03413"/>
    </source>
</evidence>